<evidence type="ECO:0000313" key="1">
    <source>
        <dbReference type="EMBL" id="GME77632.1"/>
    </source>
</evidence>
<protein>
    <submittedName>
        <fullName evidence="1">Unnamed protein product</fullName>
    </submittedName>
</protein>
<dbReference type="EMBL" id="BSXS01001920">
    <property type="protein sequence ID" value="GME77632.1"/>
    <property type="molecule type" value="Genomic_DNA"/>
</dbReference>
<accession>A0ACB5SZB7</accession>
<name>A0ACB5SZB7_AMBMO</name>
<dbReference type="Proteomes" id="UP001165064">
    <property type="component" value="Unassembled WGS sequence"/>
</dbReference>
<gene>
    <name evidence="1" type="ORF">Amon02_000310400</name>
</gene>
<proteinExistence type="predicted"/>
<keyword evidence="2" id="KW-1185">Reference proteome</keyword>
<sequence length="1145" mass="124593">MSADCEQQSQLDQHQPPIADSKQPDSQSTTTTTTTKTNTTTINSQTQQTDEPIPNTIESEPANNEQDKDIDIDNDIETGTDINNNKMDSPSLDPKLTLDNAAPDSNSNSKPTPPTTATTSTSTNTDDLPQPPQLQPTEMTTATSISTANEENLEMEQKLSQLLINFAQNEPLFDNDLLYPTPTESEITHFMKEEDFRTAALASGRVRSSTIDTISTIKPHTQKLKTATIEAIVTHLTSPEVIDYQFLVDFFLTFRNYIDALPLMELILCRLTWSLKKASQQDKSEAKVGCLALVRTFVSLRHWILNHFQDDFVDNVQIRQLFTHTLNEVSHHSVFTNAKTSLQTKVIVDLKKSYLKLCHIFWSSIKLPTDPHTDYLEYQIPALETIQSSRLSTLGLKQLRNPSVRRQSVLSLMGKRSSNGTNKLLQEYDDMVKKEGKSLEKILKARSARHENPKVGNSFEANDKFILYPKASMYSLRQTAQLALGKSDTMENIYSEILQGVKYTPVPGVKHLDAPGRNMDIDAGFIIKGQVEVFTSAKIKKLATDAPLKKLSDGPVLGDDGKEKKVVVKEEKRKSVVNALSPGKRKKSMARLSAPASPKKQKKKFLKMFKGKDKHSNTNTTTSAAEPNSNSKTVSSPNPNTTSKPKPTTKAQSQSQPKETKAKHSTLNLKDLEPIVLYNTNTTTQSTPSKSNTPNDHEQYDLLSSRILSDFQALTGIYNLNGSTTGSTTGHKNGPISRSTTNRSLQDYLDVKSRAGSIFNFDKLMAGVSAMDSPTKHRGGVFGPSPSKSKFGGSKNAGDVNGAADVSKGPLTKLDPGSNVTLDHDAVLAAASGDADVSGVSGADADVSGVSTGDILAGYGHGEDGAPGDILGDVDGDNDSFDMLSGGEVASFKSPSVTMNWSNSLDLNGSAASIIDLNGNSTKEELAPGVVGGNDVEKKDVDSAVDAKKNENDDVIEQADIENISVMKDESKIQELKDDDENEEDGVILPNDDKTEFHMVHQTPTTTPQLQQQSQLNIPKTRAVARSVPASESTAVDSPNLGGFGSNGIVGGPGNGNNTQLSQGLSDRFSVRVISRNSIMSAKSYITYDSELSLNEDSRGGYGGYGRYNAQDDDDDGYKLKKKSSVVDLRVTPTDEHSVVKQNNR</sequence>
<reference evidence="1" key="1">
    <citation type="submission" date="2023-04" db="EMBL/GenBank/DDBJ databases">
        <title>Ambrosiozyma monospora NBRC 10751.</title>
        <authorList>
            <person name="Ichikawa N."/>
            <person name="Sato H."/>
            <person name="Tonouchi N."/>
        </authorList>
    </citation>
    <scope>NUCLEOTIDE SEQUENCE</scope>
    <source>
        <strain evidence="1">NBRC 10751</strain>
    </source>
</reference>
<evidence type="ECO:0000313" key="2">
    <source>
        <dbReference type="Proteomes" id="UP001165064"/>
    </source>
</evidence>
<organism evidence="1 2">
    <name type="scientific">Ambrosiozyma monospora</name>
    <name type="common">Yeast</name>
    <name type="synonym">Endomycopsis monosporus</name>
    <dbReference type="NCBI Taxonomy" id="43982"/>
    <lineage>
        <taxon>Eukaryota</taxon>
        <taxon>Fungi</taxon>
        <taxon>Dikarya</taxon>
        <taxon>Ascomycota</taxon>
        <taxon>Saccharomycotina</taxon>
        <taxon>Pichiomycetes</taxon>
        <taxon>Pichiales</taxon>
        <taxon>Pichiaceae</taxon>
        <taxon>Ambrosiozyma</taxon>
    </lineage>
</organism>
<comment type="caution">
    <text evidence="1">The sequence shown here is derived from an EMBL/GenBank/DDBJ whole genome shotgun (WGS) entry which is preliminary data.</text>
</comment>